<dbReference type="EMBL" id="JFYZ01000069">
    <property type="protein sequence ID" value="EZP70184.1"/>
    <property type="molecule type" value="Genomic_DNA"/>
</dbReference>
<evidence type="ECO:0000313" key="4">
    <source>
        <dbReference type="Proteomes" id="UP000024329"/>
    </source>
</evidence>
<dbReference type="CDD" id="cd00293">
    <property type="entry name" value="USP-like"/>
    <property type="match status" value="2"/>
</dbReference>
<dbReference type="InterPro" id="IPR006016">
    <property type="entry name" value="UspA"/>
</dbReference>
<comment type="similarity">
    <text evidence="1">Belongs to the universal stress protein A family.</text>
</comment>
<sequence>MNRILACIDASGYAGSVLTLAAWSARQLSAEVELLHVIQRKDAVAARRDLSGAIGLGVKSELLEELTRIDEAEGKLAVEHGRVLLAGACERLRGEGVSVETLHRHGGIVETIVEREAHADLVVIGKRGASGEFATDHIGSKVERVVRASEKPVLIASREVAEPKAVVIAFDGSAAATRAVQFVASSPLFAGLDAHLVMAGPDDANHRDRLEQAANSFTGAAKPSTHLSDGRAEKVIGDYMAAYPGAMLVMGAYGHSPLRTLIVGSTTTTMIRTVHAPVLLVR</sequence>
<dbReference type="PANTHER" id="PTHR46268">
    <property type="entry name" value="STRESS RESPONSE PROTEIN NHAX"/>
    <property type="match status" value="1"/>
</dbReference>
<dbReference type="eggNOG" id="COG0589">
    <property type="taxonomic scope" value="Bacteria"/>
</dbReference>
<dbReference type="SUPFAM" id="SSF52402">
    <property type="entry name" value="Adenine nucleotide alpha hydrolases-like"/>
    <property type="match status" value="2"/>
</dbReference>
<accession>A0A031J7R0</accession>
<organism evidence="3 4">
    <name type="scientific">Novosphingobium resinovorum</name>
    <dbReference type="NCBI Taxonomy" id="158500"/>
    <lineage>
        <taxon>Bacteria</taxon>
        <taxon>Pseudomonadati</taxon>
        <taxon>Pseudomonadota</taxon>
        <taxon>Alphaproteobacteria</taxon>
        <taxon>Sphingomonadales</taxon>
        <taxon>Sphingomonadaceae</taxon>
        <taxon>Novosphingobium</taxon>
    </lineage>
</organism>
<dbReference type="RefSeq" id="WP_036530699.1">
    <property type="nucleotide sequence ID" value="NZ_JFYZ01000069.1"/>
</dbReference>
<dbReference type="PATRIC" id="fig|158500.4.peg.5582"/>
<dbReference type="PRINTS" id="PR01438">
    <property type="entry name" value="UNVRSLSTRESS"/>
</dbReference>
<dbReference type="Pfam" id="PF00582">
    <property type="entry name" value="Usp"/>
    <property type="match status" value="2"/>
</dbReference>
<comment type="caution">
    <text evidence="3">The sequence shown here is derived from an EMBL/GenBank/DDBJ whole genome shotgun (WGS) entry which is preliminary data.</text>
</comment>
<gene>
    <name evidence="3" type="ORF">BV97_05508</name>
</gene>
<evidence type="ECO:0000313" key="3">
    <source>
        <dbReference type="EMBL" id="EZP70184.1"/>
    </source>
</evidence>
<reference evidence="3 4" key="1">
    <citation type="submission" date="2014-03" db="EMBL/GenBank/DDBJ databases">
        <title>Whole genome sequence of Novosphingobium resinovorum KF1.</title>
        <authorList>
            <person name="Gan H.M."/>
            <person name="Gan H.Y."/>
            <person name="Chew T.H."/>
            <person name="Savka M.A."/>
        </authorList>
    </citation>
    <scope>NUCLEOTIDE SEQUENCE [LARGE SCALE GENOMIC DNA]</scope>
    <source>
        <strain evidence="3 4">KF1</strain>
    </source>
</reference>
<evidence type="ECO:0000259" key="2">
    <source>
        <dbReference type="Pfam" id="PF00582"/>
    </source>
</evidence>
<protein>
    <submittedName>
        <fullName evidence="3">Universal stress protein UspA</fullName>
    </submittedName>
</protein>
<dbReference type="PANTHER" id="PTHR46268:SF6">
    <property type="entry name" value="UNIVERSAL STRESS PROTEIN UP12"/>
    <property type="match status" value="1"/>
</dbReference>
<feature type="domain" description="UspA" evidence="2">
    <location>
        <begin position="202"/>
        <end position="282"/>
    </location>
</feature>
<proteinExistence type="inferred from homology"/>
<dbReference type="Gene3D" id="3.40.50.12370">
    <property type="match status" value="1"/>
</dbReference>
<dbReference type="Proteomes" id="UP000024329">
    <property type="component" value="Unassembled WGS sequence"/>
</dbReference>
<dbReference type="AlphaFoldDB" id="A0A031J7R0"/>
<name>A0A031J7R0_9SPHN</name>
<feature type="domain" description="UspA" evidence="2">
    <location>
        <begin position="2"/>
        <end position="155"/>
    </location>
</feature>
<evidence type="ECO:0000256" key="1">
    <source>
        <dbReference type="ARBA" id="ARBA00008791"/>
    </source>
</evidence>
<dbReference type="InterPro" id="IPR006015">
    <property type="entry name" value="Universal_stress_UspA"/>
</dbReference>